<gene>
    <name evidence="2" type="ORF">EDM57_18220</name>
</gene>
<dbReference type="RefSeq" id="WP_122906113.1">
    <property type="nucleotide sequence ID" value="NZ_RHHS01000044.1"/>
</dbReference>
<sequence length="248" mass="28148">MLQKSRKITFILAIISAIIGVMLAVQLRSSLHPVHKESRSIAELRTTLQKELEKHKNLLADISKYNQLYYQYETSLSEDESISVMKEELERNRRLAGMVEVEGEGIVLQVVDAPVPQEPILDEHMQVPVVREYTIDDEDLRWLVNILFANGAQAISINEQRLVATSAIRNVGDVIQIDTRTIKPPYEIKALGEPEVLLSALKLEGVEENFRLANKKVLAEKRDKLLIAANKEPRVIQFMKPVKEKGDS</sequence>
<dbReference type="AlphaFoldDB" id="A0A3M8ASM9"/>
<evidence type="ECO:0000313" key="2">
    <source>
        <dbReference type="EMBL" id="RNB54013.1"/>
    </source>
</evidence>
<dbReference type="Pfam" id="PF05949">
    <property type="entry name" value="DUF881"/>
    <property type="match status" value="1"/>
</dbReference>
<protein>
    <submittedName>
        <fullName evidence="2">DUF881 domain-containing protein</fullName>
    </submittedName>
</protein>
<evidence type="ECO:0000313" key="3">
    <source>
        <dbReference type="Proteomes" id="UP000268829"/>
    </source>
</evidence>
<dbReference type="OrthoDB" id="2439649at2"/>
<comment type="similarity">
    <text evidence="1">Belongs to the UPF0749 family.</text>
</comment>
<dbReference type="Proteomes" id="UP000268829">
    <property type="component" value="Unassembled WGS sequence"/>
</dbReference>
<dbReference type="EMBL" id="RHHS01000044">
    <property type="protein sequence ID" value="RNB54013.1"/>
    <property type="molecule type" value="Genomic_DNA"/>
</dbReference>
<evidence type="ECO:0000256" key="1">
    <source>
        <dbReference type="ARBA" id="ARBA00009108"/>
    </source>
</evidence>
<name>A0A3M8ASM9_9BACL</name>
<proteinExistence type="inferred from homology"/>
<reference evidence="2 3" key="1">
    <citation type="submission" date="2018-10" db="EMBL/GenBank/DDBJ databases">
        <title>Phylogenomics of Brevibacillus.</title>
        <authorList>
            <person name="Dunlap C."/>
        </authorList>
    </citation>
    <scope>NUCLEOTIDE SEQUENCE [LARGE SCALE GENOMIC DNA]</scope>
    <source>
        <strain evidence="2 3">DSM 100115</strain>
    </source>
</reference>
<keyword evidence="3" id="KW-1185">Reference proteome</keyword>
<dbReference type="InterPro" id="IPR010273">
    <property type="entry name" value="DUF881"/>
</dbReference>
<accession>A0A3M8ASM9</accession>
<organism evidence="2 3">
    <name type="scientific">Brevibacillus gelatini</name>
    <dbReference type="NCBI Taxonomy" id="1655277"/>
    <lineage>
        <taxon>Bacteria</taxon>
        <taxon>Bacillati</taxon>
        <taxon>Bacillota</taxon>
        <taxon>Bacilli</taxon>
        <taxon>Bacillales</taxon>
        <taxon>Paenibacillaceae</taxon>
        <taxon>Brevibacillus</taxon>
    </lineage>
</organism>
<comment type="caution">
    <text evidence="2">The sequence shown here is derived from an EMBL/GenBank/DDBJ whole genome shotgun (WGS) entry which is preliminary data.</text>
</comment>
<dbReference type="Gene3D" id="3.30.70.1880">
    <property type="entry name" value="Protein of unknown function DUF881"/>
    <property type="match status" value="1"/>
</dbReference>
<dbReference type="PANTHER" id="PTHR37313:SF2">
    <property type="entry name" value="UPF0749 PROTEIN YLXX"/>
    <property type="match status" value="1"/>
</dbReference>
<dbReference type="PANTHER" id="PTHR37313">
    <property type="entry name" value="UPF0749 PROTEIN RV1825"/>
    <property type="match status" value="1"/>
</dbReference>